<gene>
    <name evidence="2" type="ORF">HDF14_002733</name>
</gene>
<accession>A0A9X0QEV8</accession>
<protein>
    <submittedName>
        <fullName evidence="2">TonB family protein</fullName>
    </submittedName>
</protein>
<proteinExistence type="predicted"/>
<dbReference type="Pfam" id="PF03544">
    <property type="entry name" value="TonB_C"/>
    <property type="match status" value="1"/>
</dbReference>
<sequence>MGQEAPEPRKPLKVSMQIMAARLLTTVTPQSPAMPKCFDRMVTLDVVVREDGTVASIKVIGGLEEFRESAIEAVRQWTYKPYMEDEKPTAVETTVLVFYPNVGPAGSLFVPDGKGGSKGGKFLPLPSECGPPIQIKKAQ</sequence>
<dbReference type="Proteomes" id="UP000535182">
    <property type="component" value="Unassembled WGS sequence"/>
</dbReference>
<dbReference type="SUPFAM" id="SSF74653">
    <property type="entry name" value="TolA/TonB C-terminal domain"/>
    <property type="match status" value="1"/>
</dbReference>
<dbReference type="EMBL" id="JACHEB010000005">
    <property type="protein sequence ID" value="MBB5329117.1"/>
    <property type="molecule type" value="Genomic_DNA"/>
</dbReference>
<keyword evidence="3" id="KW-1185">Reference proteome</keyword>
<dbReference type="RefSeq" id="WP_183977280.1">
    <property type="nucleotide sequence ID" value="NZ_JACHEB010000005.1"/>
</dbReference>
<name>A0A9X0QEV8_9BACT</name>
<evidence type="ECO:0000259" key="1">
    <source>
        <dbReference type="Pfam" id="PF03544"/>
    </source>
</evidence>
<evidence type="ECO:0000313" key="2">
    <source>
        <dbReference type="EMBL" id="MBB5329117.1"/>
    </source>
</evidence>
<organism evidence="2 3">
    <name type="scientific">Tunturiibacter gelidiferens</name>
    <dbReference type="NCBI Taxonomy" id="3069689"/>
    <lineage>
        <taxon>Bacteria</taxon>
        <taxon>Pseudomonadati</taxon>
        <taxon>Acidobacteriota</taxon>
        <taxon>Terriglobia</taxon>
        <taxon>Terriglobales</taxon>
        <taxon>Acidobacteriaceae</taxon>
        <taxon>Tunturiibacter</taxon>
    </lineage>
</organism>
<feature type="domain" description="TonB C-terminal" evidence="1">
    <location>
        <begin position="42"/>
        <end position="95"/>
    </location>
</feature>
<reference evidence="2 3" key="1">
    <citation type="submission" date="2020-08" db="EMBL/GenBank/DDBJ databases">
        <title>Genomic Encyclopedia of Type Strains, Phase IV (KMG-V): Genome sequencing to study the core and pangenomes of soil and plant-associated prokaryotes.</title>
        <authorList>
            <person name="Whitman W."/>
        </authorList>
    </citation>
    <scope>NUCLEOTIDE SEQUENCE [LARGE SCALE GENOMIC DNA]</scope>
    <source>
        <strain evidence="2 3">X5P2</strain>
    </source>
</reference>
<evidence type="ECO:0000313" key="3">
    <source>
        <dbReference type="Proteomes" id="UP000535182"/>
    </source>
</evidence>
<comment type="caution">
    <text evidence="2">The sequence shown here is derived from an EMBL/GenBank/DDBJ whole genome shotgun (WGS) entry which is preliminary data.</text>
</comment>
<dbReference type="AlphaFoldDB" id="A0A9X0QEV8"/>
<dbReference type="GO" id="GO:0055085">
    <property type="term" value="P:transmembrane transport"/>
    <property type="evidence" value="ECO:0007669"/>
    <property type="project" value="InterPro"/>
</dbReference>
<dbReference type="InterPro" id="IPR037682">
    <property type="entry name" value="TonB_C"/>
</dbReference>
<dbReference type="Gene3D" id="3.30.1150.10">
    <property type="match status" value="1"/>
</dbReference>